<evidence type="ECO:0000313" key="3">
    <source>
        <dbReference type="Proteomes" id="UP000016491"/>
    </source>
</evidence>
<dbReference type="InterPro" id="IPR036736">
    <property type="entry name" value="ACP-like_sf"/>
</dbReference>
<comment type="caution">
    <text evidence="2">The sequence shown here is derived from an EMBL/GenBank/DDBJ whole genome shotgun (WGS) entry which is preliminary data.</text>
</comment>
<dbReference type="EMBL" id="AWSU01000196">
    <property type="protein sequence ID" value="ERI76594.1"/>
    <property type="molecule type" value="Genomic_DNA"/>
</dbReference>
<proteinExistence type="predicted"/>
<sequence>MMMSEKEKLALLEETLDLDEGTLAPEMMLSDIEEYDSMAKLSLIVMMDDECGVKLTGDIVKKFQTVADILDCMK</sequence>
<gene>
    <name evidence="2" type="ORF">CLOSYM_02549</name>
</gene>
<protein>
    <recommendedName>
        <fullName evidence="1">Carrier domain-containing protein</fullName>
    </recommendedName>
</protein>
<feature type="domain" description="Carrier" evidence="1">
    <location>
        <begin position="10"/>
        <end position="72"/>
    </location>
</feature>
<dbReference type="Gene3D" id="1.10.1200.10">
    <property type="entry name" value="ACP-like"/>
    <property type="match status" value="1"/>
</dbReference>
<accession>A0ABC9TX86</accession>
<organism evidence="2 3">
    <name type="scientific">[Clostridium] symbiosum ATCC 14940</name>
    <dbReference type="NCBI Taxonomy" id="411472"/>
    <lineage>
        <taxon>Bacteria</taxon>
        <taxon>Bacillati</taxon>
        <taxon>Bacillota</taxon>
        <taxon>Clostridia</taxon>
        <taxon>Lachnospirales</taxon>
        <taxon>Lachnospiraceae</taxon>
        <taxon>Otoolea</taxon>
    </lineage>
</organism>
<dbReference type="Proteomes" id="UP000016491">
    <property type="component" value="Unassembled WGS sequence"/>
</dbReference>
<reference evidence="2 3" key="1">
    <citation type="submission" date="2013-07" db="EMBL/GenBank/DDBJ databases">
        <authorList>
            <person name="Weinstock G."/>
            <person name="Sodergren E."/>
            <person name="Wylie T."/>
            <person name="Fulton L."/>
            <person name="Fulton R."/>
            <person name="Fronick C."/>
            <person name="O'Laughlin M."/>
            <person name="Godfrey J."/>
            <person name="Miner T."/>
            <person name="Herter B."/>
            <person name="Appelbaum E."/>
            <person name="Cordes M."/>
            <person name="Lek S."/>
            <person name="Wollam A."/>
            <person name="Pepin K.H."/>
            <person name="Palsikar V.B."/>
            <person name="Mitreva M."/>
            <person name="Wilson R.K."/>
        </authorList>
    </citation>
    <scope>NUCLEOTIDE SEQUENCE [LARGE SCALE GENOMIC DNA]</scope>
    <source>
        <strain evidence="2 3">ATCC 14940</strain>
    </source>
</reference>
<dbReference type="InterPro" id="IPR009081">
    <property type="entry name" value="PP-bd_ACP"/>
</dbReference>
<evidence type="ECO:0000313" key="2">
    <source>
        <dbReference type="EMBL" id="ERI76594.1"/>
    </source>
</evidence>
<dbReference type="AlphaFoldDB" id="A0ABC9TX86"/>
<dbReference type="Pfam" id="PF00550">
    <property type="entry name" value="PP-binding"/>
    <property type="match status" value="1"/>
</dbReference>
<evidence type="ECO:0000259" key="1">
    <source>
        <dbReference type="Pfam" id="PF00550"/>
    </source>
</evidence>
<name>A0ABC9TX86_CLOSY</name>
<dbReference type="SUPFAM" id="SSF47336">
    <property type="entry name" value="ACP-like"/>
    <property type="match status" value="1"/>
</dbReference>